<reference evidence="1 2" key="1">
    <citation type="journal article" date="2012" name="PLoS Pathog.">
        <title>Diverse lifestyles and strategies of plant pathogenesis encoded in the genomes of eighteen Dothideomycetes fungi.</title>
        <authorList>
            <person name="Ohm R.A."/>
            <person name="Feau N."/>
            <person name="Henrissat B."/>
            <person name="Schoch C.L."/>
            <person name="Horwitz B.A."/>
            <person name="Barry K.W."/>
            <person name="Condon B.J."/>
            <person name="Copeland A.C."/>
            <person name="Dhillon B."/>
            <person name="Glaser F."/>
            <person name="Hesse C.N."/>
            <person name="Kosti I."/>
            <person name="LaButti K."/>
            <person name="Lindquist E.A."/>
            <person name="Lucas S."/>
            <person name="Salamov A.A."/>
            <person name="Bradshaw R.E."/>
            <person name="Ciuffetti L."/>
            <person name="Hamelin R.C."/>
            <person name="Kema G.H.J."/>
            <person name="Lawrence C."/>
            <person name="Scott J.A."/>
            <person name="Spatafora J.W."/>
            <person name="Turgeon B.G."/>
            <person name="de Wit P.J.G.M."/>
            <person name="Zhong S."/>
            <person name="Goodwin S.B."/>
            <person name="Grigoriev I.V."/>
        </authorList>
    </citation>
    <scope>NUCLEOTIDE SEQUENCE [LARGE SCALE GENOMIC DNA]</scope>
    <source>
        <strain evidence="1 2">SO2202</strain>
    </source>
</reference>
<dbReference type="AlphaFoldDB" id="N1QDD1"/>
<dbReference type="HOGENOM" id="CLU_2559761_0_0_1"/>
<dbReference type="GeneID" id="27903940"/>
<protein>
    <submittedName>
        <fullName evidence="1">Uncharacterized protein</fullName>
    </submittedName>
</protein>
<organism evidence="1 2">
    <name type="scientific">Sphaerulina musiva (strain SO2202)</name>
    <name type="common">Poplar stem canker fungus</name>
    <name type="synonym">Septoria musiva</name>
    <dbReference type="NCBI Taxonomy" id="692275"/>
    <lineage>
        <taxon>Eukaryota</taxon>
        <taxon>Fungi</taxon>
        <taxon>Dikarya</taxon>
        <taxon>Ascomycota</taxon>
        <taxon>Pezizomycotina</taxon>
        <taxon>Dothideomycetes</taxon>
        <taxon>Dothideomycetidae</taxon>
        <taxon>Mycosphaerellales</taxon>
        <taxon>Mycosphaerellaceae</taxon>
        <taxon>Sphaerulina</taxon>
    </lineage>
</organism>
<gene>
    <name evidence="1" type="ORF">SEPMUDRAFT_151411</name>
</gene>
<evidence type="ECO:0000313" key="1">
    <source>
        <dbReference type="EMBL" id="EMF09355.1"/>
    </source>
</evidence>
<name>N1QDD1_SPHMS</name>
<dbReference type="RefSeq" id="XP_016757476.1">
    <property type="nucleotide sequence ID" value="XM_016906803.1"/>
</dbReference>
<proteinExistence type="predicted"/>
<accession>N1QDD1</accession>
<evidence type="ECO:0000313" key="2">
    <source>
        <dbReference type="Proteomes" id="UP000016931"/>
    </source>
</evidence>
<sequence>MHSTLIEQYLLCQGVVVPWTTKRPHITQNSGKILPFASTIAQVRSMQSNGGAVFDATDVTMWQCVITYLSGILEASTTIDLA</sequence>
<dbReference type="Proteomes" id="UP000016931">
    <property type="component" value="Unassembled WGS sequence"/>
</dbReference>
<keyword evidence="2" id="KW-1185">Reference proteome</keyword>
<dbReference type="EMBL" id="KB456269">
    <property type="protein sequence ID" value="EMF09355.1"/>
    <property type="molecule type" value="Genomic_DNA"/>
</dbReference>